<dbReference type="RefSeq" id="XP_037214651.1">
    <property type="nucleotide sequence ID" value="XM_037368683.1"/>
</dbReference>
<dbReference type="InterPro" id="IPR045338">
    <property type="entry name" value="DUF6535"/>
</dbReference>
<sequence length="843" mass="94774">MPPVYTNHHGSFDDRAEEAAAAKLWSVYVDEAERYDKSLVASWKSDMEGMLIFAGLFSASLTAFLIESYKTLVQDPGDATVQLLQQILVVSSNNSTSTPIIQEPFTPAVSSLVCNALWFTSLGLSLSCALVATLLEQWARDFLHRANIRSSPVVRARIYSYLYYGLRRYKMHAVVEIIPLLLHASLIFFFGGLIAFLLPVNKIMAGLVGAILGLVMSVYAFLTIFPLLRFNSPYRTPLSNTIWGMSQSCARLWQRHKYPNKHSDDVPSTIVDNIIENAVEPSESRQERDTSALIWTTRSMSDDTELQTFVEAIPDAIWGPKQQHRRNVTLMTTLRDSEQVNLPFRIAELWRSSNNGVLSTDAIERREHACLKALWALCSVPPSPLVTPDALPSVLVHVPLFRYLRLPRSPSILSSPFFISMKAMASWNGLEWLRMYLPRCYTRTSTVSKFQPVRRYISRFFPHAAQINQNLAKLELSVSSRQQFDMASKELCDSISQFLFFEYLQRTATCTSLPYRWQETRNIIYPSGLIPRNCLVEVEAVLDTAPLHVDHTSGVPQLLVMRELCSLWQPQERRLIPNSIVEYLKHHGSDGDTSTPLDASKNYEAWRLLDTGLHAYMWRCFPTTIVAIESPTTQTLPPPSLHDVLIVIWICAQTIVESPANEPPPASKEEIQAVVEVLTTCASPMAPAVLFVVKTILVDQRIFPPPSNTAQSVSDACSPTKLEAIVLVISEFLERYVFTDVTDTARAVAALQPMMEFYLSESSVNDDLVVDMTHQTRFARSLRQLTESPQGSTLGYPVVRKVLDGAVFEPPDGLARFHWITEPAAQTDLDIVRSRIAQAVPCL</sequence>
<feature type="transmembrane region" description="Helical" evidence="1">
    <location>
        <begin position="203"/>
        <end position="228"/>
    </location>
</feature>
<feature type="transmembrane region" description="Helical" evidence="1">
    <location>
        <begin position="116"/>
        <end position="135"/>
    </location>
</feature>
<feature type="domain" description="DUF6535" evidence="2">
    <location>
        <begin position="25"/>
        <end position="198"/>
    </location>
</feature>
<dbReference type="OrthoDB" id="3219854at2759"/>
<evidence type="ECO:0000259" key="2">
    <source>
        <dbReference type="Pfam" id="PF20153"/>
    </source>
</evidence>
<name>A0A8H6VXM4_9AGAR</name>
<organism evidence="3 4">
    <name type="scientific">Mycena indigotica</name>
    <dbReference type="NCBI Taxonomy" id="2126181"/>
    <lineage>
        <taxon>Eukaryota</taxon>
        <taxon>Fungi</taxon>
        <taxon>Dikarya</taxon>
        <taxon>Basidiomycota</taxon>
        <taxon>Agaricomycotina</taxon>
        <taxon>Agaricomycetes</taxon>
        <taxon>Agaricomycetidae</taxon>
        <taxon>Agaricales</taxon>
        <taxon>Marasmiineae</taxon>
        <taxon>Mycenaceae</taxon>
        <taxon>Mycena</taxon>
    </lineage>
</organism>
<evidence type="ECO:0000313" key="3">
    <source>
        <dbReference type="EMBL" id="KAF7291924.1"/>
    </source>
</evidence>
<dbReference type="Pfam" id="PF20153">
    <property type="entry name" value="DUF6535"/>
    <property type="match status" value="1"/>
</dbReference>
<keyword evidence="1" id="KW-0812">Transmembrane</keyword>
<evidence type="ECO:0000256" key="1">
    <source>
        <dbReference type="SAM" id="Phobius"/>
    </source>
</evidence>
<dbReference type="GeneID" id="59351199"/>
<gene>
    <name evidence="3" type="ORF">MIND_01217800</name>
</gene>
<keyword evidence="1" id="KW-1133">Transmembrane helix</keyword>
<keyword evidence="4" id="KW-1185">Reference proteome</keyword>
<dbReference type="EMBL" id="JACAZF010000012">
    <property type="protein sequence ID" value="KAF7291924.1"/>
    <property type="molecule type" value="Genomic_DNA"/>
</dbReference>
<feature type="transmembrane region" description="Helical" evidence="1">
    <location>
        <begin position="177"/>
        <end position="197"/>
    </location>
</feature>
<comment type="caution">
    <text evidence="3">The sequence shown here is derived from an EMBL/GenBank/DDBJ whole genome shotgun (WGS) entry which is preliminary data.</text>
</comment>
<keyword evidence="1" id="KW-0472">Membrane</keyword>
<reference evidence="3" key="1">
    <citation type="submission" date="2020-05" db="EMBL/GenBank/DDBJ databases">
        <title>Mycena genomes resolve the evolution of fungal bioluminescence.</title>
        <authorList>
            <person name="Tsai I.J."/>
        </authorList>
    </citation>
    <scope>NUCLEOTIDE SEQUENCE</scope>
    <source>
        <strain evidence="3">171206Taipei</strain>
    </source>
</reference>
<dbReference type="Proteomes" id="UP000636479">
    <property type="component" value="Unassembled WGS sequence"/>
</dbReference>
<protein>
    <recommendedName>
        <fullName evidence="2">DUF6535 domain-containing protein</fullName>
    </recommendedName>
</protein>
<proteinExistence type="predicted"/>
<evidence type="ECO:0000313" key="4">
    <source>
        <dbReference type="Proteomes" id="UP000636479"/>
    </source>
</evidence>
<feature type="transmembrane region" description="Helical" evidence="1">
    <location>
        <begin position="47"/>
        <end position="66"/>
    </location>
</feature>
<accession>A0A8H6VXM4</accession>
<dbReference type="AlphaFoldDB" id="A0A8H6VXM4"/>